<organism evidence="1 2">
    <name type="scientific">Camellia lanceoleosa</name>
    <dbReference type="NCBI Taxonomy" id="1840588"/>
    <lineage>
        <taxon>Eukaryota</taxon>
        <taxon>Viridiplantae</taxon>
        <taxon>Streptophyta</taxon>
        <taxon>Embryophyta</taxon>
        <taxon>Tracheophyta</taxon>
        <taxon>Spermatophyta</taxon>
        <taxon>Magnoliopsida</taxon>
        <taxon>eudicotyledons</taxon>
        <taxon>Gunneridae</taxon>
        <taxon>Pentapetalae</taxon>
        <taxon>asterids</taxon>
        <taxon>Ericales</taxon>
        <taxon>Theaceae</taxon>
        <taxon>Camellia</taxon>
    </lineage>
</organism>
<accession>A0ACC0HSE4</accession>
<gene>
    <name evidence="1" type="ORF">LOK49_LG05G01088</name>
</gene>
<keyword evidence="2" id="KW-1185">Reference proteome</keyword>
<name>A0ACC0HSE4_9ERIC</name>
<dbReference type="Proteomes" id="UP001060215">
    <property type="component" value="Chromosome 4"/>
</dbReference>
<protein>
    <submittedName>
        <fullName evidence="1">Protein NRT1/ PTR FAMILY 2.6</fullName>
    </submittedName>
</protein>
<evidence type="ECO:0000313" key="1">
    <source>
        <dbReference type="EMBL" id="KAI8016066.1"/>
    </source>
</evidence>
<dbReference type="EMBL" id="CM045761">
    <property type="protein sequence ID" value="KAI8016066.1"/>
    <property type="molecule type" value="Genomic_DNA"/>
</dbReference>
<comment type="caution">
    <text evidence="1">The sequence shown here is derived from an EMBL/GenBank/DDBJ whole genome shotgun (WGS) entry which is preliminary data.</text>
</comment>
<proteinExistence type="predicted"/>
<sequence>MLVLWLVPQLVIAGITEAFHFPGNFAFYYQEFPLLLKSTSTALVALLIGIAFYLSTAMVGVVWRVTSWLPDNINDGRIDNVYWVLSLVAVLNFGYYLVCAWLYKYQDVEDVVDDDDDGFRSNE</sequence>
<evidence type="ECO:0000313" key="2">
    <source>
        <dbReference type="Proteomes" id="UP001060215"/>
    </source>
</evidence>
<reference evidence="1 2" key="1">
    <citation type="journal article" date="2022" name="Plant J.">
        <title>Chromosome-level genome of Camellia lanceoleosa provides a valuable resource for understanding genome evolution and self-incompatibility.</title>
        <authorList>
            <person name="Gong W."/>
            <person name="Xiao S."/>
            <person name="Wang L."/>
            <person name="Liao Z."/>
            <person name="Chang Y."/>
            <person name="Mo W."/>
            <person name="Hu G."/>
            <person name="Li W."/>
            <person name="Zhao G."/>
            <person name="Zhu H."/>
            <person name="Hu X."/>
            <person name="Ji K."/>
            <person name="Xiang X."/>
            <person name="Song Q."/>
            <person name="Yuan D."/>
            <person name="Jin S."/>
            <person name="Zhang L."/>
        </authorList>
    </citation>
    <scope>NUCLEOTIDE SEQUENCE [LARGE SCALE GENOMIC DNA]</scope>
    <source>
        <strain evidence="1">SQ_2022a</strain>
    </source>
</reference>